<proteinExistence type="predicted"/>
<name>A0A8K0UQJ7_9AGAR</name>
<organism evidence="1 2">
    <name type="scientific">Cristinia sonorae</name>
    <dbReference type="NCBI Taxonomy" id="1940300"/>
    <lineage>
        <taxon>Eukaryota</taxon>
        <taxon>Fungi</taxon>
        <taxon>Dikarya</taxon>
        <taxon>Basidiomycota</taxon>
        <taxon>Agaricomycotina</taxon>
        <taxon>Agaricomycetes</taxon>
        <taxon>Agaricomycetidae</taxon>
        <taxon>Agaricales</taxon>
        <taxon>Pleurotineae</taxon>
        <taxon>Stephanosporaceae</taxon>
        <taxon>Cristinia</taxon>
    </lineage>
</organism>
<dbReference type="EMBL" id="JAEVFJ010000013">
    <property type="protein sequence ID" value="KAH8101234.1"/>
    <property type="molecule type" value="Genomic_DNA"/>
</dbReference>
<sequence>MHGLDDGLDDLLVFTPWLWLLRDLDRRLDGQLFRSCALDFIHFIQRVVDEGLGDVGSVWNCKESEGWRRVRDGLDFILRDANDGLGDVGAVERGRSEERRSWQGADIKENVRRGKERDVIGQVNGHETVESEADVLCENVLRCDFLLDVLCGKFKSFFLASGDSCCGGEVQFTENHLDTGDRLLEGRGKREIPGGGERRL</sequence>
<protein>
    <submittedName>
        <fullName evidence="1">Uncharacterized protein</fullName>
    </submittedName>
</protein>
<keyword evidence="2" id="KW-1185">Reference proteome</keyword>
<dbReference type="Proteomes" id="UP000813824">
    <property type="component" value="Unassembled WGS sequence"/>
</dbReference>
<dbReference type="AlphaFoldDB" id="A0A8K0UQJ7"/>
<accession>A0A8K0UQJ7</accession>
<evidence type="ECO:0000313" key="1">
    <source>
        <dbReference type="EMBL" id="KAH8101234.1"/>
    </source>
</evidence>
<evidence type="ECO:0000313" key="2">
    <source>
        <dbReference type="Proteomes" id="UP000813824"/>
    </source>
</evidence>
<reference evidence="1" key="1">
    <citation type="journal article" date="2021" name="New Phytol.">
        <title>Evolutionary innovations through gain and loss of genes in the ectomycorrhizal Boletales.</title>
        <authorList>
            <person name="Wu G."/>
            <person name="Miyauchi S."/>
            <person name="Morin E."/>
            <person name="Kuo A."/>
            <person name="Drula E."/>
            <person name="Varga T."/>
            <person name="Kohler A."/>
            <person name="Feng B."/>
            <person name="Cao Y."/>
            <person name="Lipzen A."/>
            <person name="Daum C."/>
            <person name="Hundley H."/>
            <person name="Pangilinan J."/>
            <person name="Johnson J."/>
            <person name="Barry K."/>
            <person name="LaButti K."/>
            <person name="Ng V."/>
            <person name="Ahrendt S."/>
            <person name="Min B."/>
            <person name="Choi I.G."/>
            <person name="Park H."/>
            <person name="Plett J.M."/>
            <person name="Magnuson J."/>
            <person name="Spatafora J.W."/>
            <person name="Nagy L.G."/>
            <person name="Henrissat B."/>
            <person name="Grigoriev I.V."/>
            <person name="Yang Z.L."/>
            <person name="Xu J."/>
            <person name="Martin F.M."/>
        </authorList>
    </citation>
    <scope>NUCLEOTIDE SEQUENCE</scope>
    <source>
        <strain evidence="1">KKN 215</strain>
    </source>
</reference>
<comment type="caution">
    <text evidence="1">The sequence shown here is derived from an EMBL/GenBank/DDBJ whole genome shotgun (WGS) entry which is preliminary data.</text>
</comment>
<gene>
    <name evidence="1" type="ORF">BXZ70DRAFT_935087</name>
</gene>